<comment type="caution">
    <text evidence="3">The sequence shown here is derived from an EMBL/GenBank/DDBJ whole genome shotgun (WGS) entry which is preliminary data.</text>
</comment>
<dbReference type="Gene3D" id="3.30.428.10">
    <property type="entry name" value="HIT-like"/>
    <property type="match status" value="1"/>
</dbReference>
<dbReference type="InterPro" id="IPR026026">
    <property type="entry name" value="HIT_Hint"/>
</dbReference>
<dbReference type="Proteomes" id="UP000664288">
    <property type="component" value="Unassembled WGS sequence"/>
</dbReference>
<dbReference type="InterPro" id="IPR011146">
    <property type="entry name" value="HIT-like"/>
</dbReference>
<gene>
    <name evidence="3" type="ORF">J1C47_13670</name>
</gene>
<comment type="caution">
    <text evidence="1">Lacks conserved residue(s) required for the propagation of feature annotation.</text>
</comment>
<name>A0ABS3J7Y4_9HYPH</name>
<dbReference type="PROSITE" id="PS51084">
    <property type="entry name" value="HIT_2"/>
    <property type="match status" value="1"/>
</dbReference>
<dbReference type="EMBL" id="JAFMPY010000013">
    <property type="protein sequence ID" value="MBO0904691.1"/>
    <property type="molecule type" value="Genomic_DNA"/>
</dbReference>
<evidence type="ECO:0000313" key="4">
    <source>
        <dbReference type="Proteomes" id="UP000664288"/>
    </source>
</evidence>
<keyword evidence="4" id="KW-1185">Reference proteome</keyword>
<evidence type="ECO:0000256" key="1">
    <source>
        <dbReference type="PROSITE-ProRule" id="PRU00464"/>
    </source>
</evidence>
<evidence type="ECO:0000259" key="2">
    <source>
        <dbReference type="PROSITE" id="PS51084"/>
    </source>
</evidence>
<accession>A0ABS3J7Y4</accession>
<protein>
    <submittedName>
        <fullName evidence="3">HIT domain-containing protein</fullName>
    </submittedName>
</protein>
<dbReference type="PIRSF" id="PIRSF000714">
    <property type="entry name" value="HIT"/>
    <property type="match status" value="1"/>
</dbReference>
<reference evidence="3 4" key="1">
    <citation type="submission" date="2021-03" db="EMBL/GenBank/DDBJ databases">
        <title>Whole genome sequence of Jiella sp. MQZ13P-4.</title>
        <authorList>
            <person name="Tuo L."/>
        </authorList>
    </citation>
    <scope>NUCLEOTIDE SEQUENCE [LARGE SCALE GENOMIC DNA]</scope>
    <source>
        <strain evidence="3 4">MQZ13P-4</strain>
    </source>
</reference>
<sequence>MRKFKVDPRLAADSVAIGTLGLCVLLLMNDRRWPWLILVPQRNDVTEIHDLTPLDQTMLTFETCLVAKALKGHCRADKINVGALGNMVPMLHVHVIARRDGDAAWPGPVWGFGSAEPYDPPALETMRKGLAQAVLAGG</sequence>
<dbReference type="SUPFAM" id="SSF54197">
    <property type="entry name" value="HIT-like"/>
    <property type="match status" value="1"/>
</dbReference>
<dbReference type="Pfam" id="PF01230">
    <property type="entry name" value="HIT"/>
    <property type="match status" value="1"/>
</dbReference>
<dbReference type="InterPro" id="IPR036265">
    <property type="entry name" value="HIT-like_sf"/>
</dbReference>
<evidence type="ECO:0000313" key="3">
    <source>
        <dbReference type="EMBL" id="MBO0904691.1"/>
    </source>
</evidence>
<feature type="domain" description="HIT" evidence="2">
    <location>
        <begin position="36"/>
        <end position="105"/>
    </location>
</feature>
<organism evidence="3 4">
    <name type="scientific">Jiella sonneratiae</name>
    <dbReference type="NCBI Taxonomy" id="2816856"/>
    <lineage>
        <taxon>Bacteria</taxon>
        <taxon>Pseudomonadati</taxon>
        <taxon>Pseudomonadota</taxon>
        <taxon>Alphaproteobacteria</taxon>
        <taxon>Hyphomicrobiales</taxon>
        <taxon>Aurantimonadaceae</taxon>
        <taxon>Jiella</taxon>
    </lineage>
</organism>
<dbReference type="RefSeq" id="WP_207351325.1">
    <property type="nucleotide sequence ID" value="NZ_JAFMPY010000013.1"/>
</dbReference>
<proteinExistence type="predicted"/>